<dbReference type="PANTHER" id="PTHR47691:SF3">
    <property type="entry name" value="HTH-TYPE TRANSCRIPTIONAL REGULATOR RV0890C-RELATED"/>
    <property type="match status" value="1"/>
</dbReference>
<dbReference type="PRINTS" id="PR00364">
    <property type="entry name" value="DISEASERSIST"/>
</dbReference>
<comment type="caution">
    <text evidence="2">The sequence shown here is derived from an EMBL/GenBank/DDBJ whole genome shotgun (WGS) entry which is preliminary data.</text>
</comment>
<dbReference type="AlphaFoldDB" id="A0A2T0M748"/>
<reference evidence="2 3" key="1">
    <citation type="submission" date="2018-03" db="EMBL/GenBank/DDBJ databases">
        <title>Genomic Encyclopedia of Type Strains, Phase III (KMG-III): the genomes of soil and plant-associated and newly described type strains.</title>
        <authorList>
            <person name="Whitman W."/>
        </authorList>
    </citation>
    <scope>NUCLEOTIDE SEQUENCE [LARGE SCALE GENOMIC DNA]</scope>
    <source>
        <strain evidence="2 3">CGMCC 4.7104</strain>
    </source>
</reference>
<sequence>MGGRHSGNLPPETTSLVGRRGELARIRRLCREFRMVTLTGVGGVGKSRLALRAAALMRPGFADGAWLVPLSALDQGALVPYSIAESLPLADQTTRPMLEVLTEYLGDRHLLLVLDTCEHLIEDCARTARELLVAAPRLSILATSRRPLGVPDEQVLIIDPLPVPDDDGEGPQEAVRLLTERAAATVPGFAVGDGDRTELARLCRRLEGLPLAIELAAARLRELAPAELAARLDDRFELLGDTEDEVLDADPPWHQALRTAIGWSHQLCTPEERLLWARTSVFAGSFDDQAAMDVCADELLPAADIVGLLAGLADKSILIWAPTGGGERYRMLDTIREYGAIWLRALGEQDELRRRHRDFYLDLARRGDASWLGPEQIDWNDRTTVEHDNLRTALDHSLSTPDDHSALEFAAALWFFWYPCGFLREGQHYLERALRLDTEPSAVRNRALWVCSLTLVVQGDATAGMAWAAECAGAAERLGDTEAALAAQAMVMAAATIRGDLALALALADSLLAVHRPEHGLSLPSLLARLGQCHVHTAEGRVEEAVKVLEEMCAECDKRGERWMRAYADLFRAQAELTLGRFEEAQTHARAALEVKYRLHDSVGIALALDVLACAAAASGQGASAARRLGLAQHVWDTIGRAQLGIHEWVSAREKCERQARAAIGDQEYRDAFLTGYGTGLESGIFSALDPGPLDPSSSPPSRPAQEH</sequence>
<keyword evidence="3" id="KW-1185">Reference proteome</keyword>
<evidence type="ECO:0000313" key="3">
    <source>
        <dbReference type="Proteomes" id="UP000238312"/>
    </source>
</evidence>
<feature type="compositionally biased region" description="Low complexity" evidence="1">
    <location>
        <begin position="688"/>
        <end position="697"/>
    </location>
</feature>
<dbReference type="Proteomes" id="UP000238312">
    <property type="component" value="Unassembled WGS sequence"/>
</dbReference>
<dbReference type="Gene3D" id="3.40.50.300">
    <property type="entry name" value="P-loop containing nucleotide triphosphate hydrolases"/>
    <property type="match status" value="1"/>
</dbReference>
<dbReference type="PANTHER" id="PTHR47691">
    <property type="entry name" value="REGULATOR-RELATED"/>
    <property type="match status" value="1"/>
</dbReference>
<gene>
    <name evidence="2" type="ORF">B0I32_12847</name>
</gene>
<dbReference type="InterPro" id="IPR011990">
    <property type="entry name" value="TPR-like_helical_dom_sf"/>
</dbReference>
<feature type="compositionally biased region" description="Pro residues" evidence="1">
    <location>
        <begin position="698"/>
        <end position="708"/>
    </location>
</feature>
<protein>
    <submittedName>
        <fullName evidence="2">Putative ATPase</fullName>
    </submittedName>
</protein>
<evidence type="ECO:0000313" key="2">
    <source>
        <dbReference type="EMBL" id="PRX53291.1"/>
    </source>
</evidence>
<accession>A0A2T0M748</accession>
<feature type="region of interest" description="Disordered" evidence="1">
    <location>
        <begin position="688"/>
        <end position="708"/>
    </location>
</feature>
<evidence type="ECO:0000256" key="1">
    <source>
        <dbReference type="SAM" id="MobiDB-lite"/>
    </source>
</evidence>
<name>A0A2T0M748_9ACTN</name>
<proteinExistence type="predicted"/>
<dbReference type="SUPFAM" id="SSF48452">
    <property type="entry name" value="TPR-like"/>
    <property type="match status" value="1"/>
</dbReference>
<dbReference type="SUPFAM" id="SSF52540">
    <property type="entry name" value="P-loop containing nucleoside triphosphate hydrolases"/>
    <property type="match status" value="1"/>
</dbReference>
<dbReference type="InterPro" id="IPR027417">
    <property type="entry name" value="P-loop_NTPase"/>
</dbReference>
<organism evidence="2 3">
    <name type="scientific">Nonomuraea fuscirosea</name>
    <dbReference type="NCBI Taxonomy" id="1291556"/>
    <lineage>
        <taxon>Bacteria</taxon>
        <taxon>Bacillati</taxon>
        <taxon>Actinomycetota</taxon>
        <taxon>Actinomycetes</taxon>
        <taxon>Streptosporangiales</taxon>
        <taxon>Streptosporangiaceae</taxon>
        <taxon>Nonomuraea</taxon>
    </lineage>
</organism>
<dbReference type="Gene3D" id="1.25.40.10">
    <property type="entry name" value="Tetratricopeptide repeat domain"/>
    <property type="match status" value="1"/>
</dbReference>
<dbReference type="EMBL" id="PVNG01000028">
    <property type="protein sequence ID" value="PRX53291.1"/>
    <property type="molecule type" value="Genomic_DNA"/>
</dbReference>